<dbReference type="RefSeq" id="WP_021093460.1">
    <property type="nucleotide sequence ID" value="NZ_ANNJ01000023.1"/>
</dbReference>
<feature type="transmembrane region" description="Helical" evidence="1">
    <location>
        <begin position="24"/>
        <end position="42"/>
    </location>
</feature>
<dbReference type="Proteomes" id="UP000016625">
    <property type="component" value="Unassembled WGS sequence"/>
</dbReference>
<organism evidence="2 3">
    <name type="scientific">Campylobacter concisus UNSW2</name>
    <dbReference type="NCBI Taxonomy" id="1242965"/>
    <lineage>
        <taxon>Bacteria</taxon>
        <taxon>Pseudomonadati</taxon>
        <taxon>Campylobacterota</taxon>
        <taxon>Epsilonproteobacteria</taxon>
        <taxon>Campylobacterales</taxon>
        <taxon>Campylobacteraceae</taxon>
        <taxon>Campylobacter</taxon>
    </lineage>
</organism>
<dbReference type="PATRIC" id="fig|1242965.3.peg.1858"/>
<evidence type="ECO:0000256" key="1">
    <source>
        <dbReference type="SAM" id="Phobius"/>
    </source>
</evidence>
<sequence>MKEDAKEAINLPIKKDEFSQKRRVGWAVIGVIILAIEIYIAIFIKGGFIRHYIGDVLATAMLYAFGRAIFRASPINLAITVFVISLFIEALQYLKILEILGVKSSTLRIIFGGTFDWTDIICYLVGCILAYMFENLYMQKNKAR</sequence>
<gene>
    <name evidence="2" type="ORF">UNSW2_1222</name>
</gene>
<dbReference type="EMBL" id="ANNJ01000023">
    <property type="protein sequence ID" value="ERJ31014.1"/>
    <property type="molecule type" value="Genomic_DNA"/>
</dbReference>
<evidence type="ECO:0008006" key="4">
    <source>
        <dbReference type="Google" id="ProtNLM"/>
    </source>
</evidence>
<comment type="caution">
    <text evidence="2">The sequence shown here is derived from an EMBL/GenBank/DDBJ whole genome shotgun (WGS) entry which is preliminary data.</text>
</comment>
<protein>
    <recommendedName>
        <fullName evidence="4">DUF2809 domain-containing protein</fullName>
    </recommendedName>
</protein>
<reference evidence="2 3" key="1">
    <citation type="journal article" date="2013" name="BMC Genomics">
        <title>Comparative genomics of Campylobacter concisus isolates reveals genetic diversity and provides insights into disease association.</title>
        <authorList>
            <person name="Deshpande N.P."/>
            <person name="Kaakoush N.O."/>
            <person name="Wilkins M.R."/>
            <person name="Mitchell H.M."/>
        </authorList>
    </citation>
    <scope>NUCLEOTIDE SEQUENCE [LARGE SCALE GENOMIC DNA]</scope>
    <source>
        <strain evidence="2 3">UNSW2</strain>
    </source>
</reference>
<feature type="transmembrane region" description="Helical" evidence="1">
    <location>
        <begin position="77"/>
        <end position="97"/>
    </location>
</feature>
<feature type="transmembrane region" description="Helical" evidence="1">
    <location>
        <begin position="48"/>
        <end position="65"/>
    </location>
</feature>
<dbReference type="InterPro" id="IPR021257">
    <property type="entry name" value="DUF2809"/>
</dbReference>
<keyword evidence="1" id="KW-1133">Transmembrane helix</keyword>
<evidence type="ECO:0000313" key="3">
    <source>
        <dbReference type="Proteomes" id="UP000016625"/>
    </source>
</evidence>
<keyword evidence="1" id="KW-0472">Membrane</keyword>
<accession>U2GSJ3</accession>
<dbReference type="Pfam" id="PF10990">
    <property type="entry name" value="DUF2809"/>
    <property type="match status" value="1"/>
</dbReference>
<keyword evidence="1" id="KW-0812">Transmembrane</keyword>
<feature type="transmembrane region" description="Helical" evidence="1">
    <location>
        <begin position="117"/>
        <end position="137"/>
    </location>
</feature>
<proteinExistence type="predicted"/>
<evidence type="ECO:0000313" key="2">
    <source>
        <dbReference type="EMBL" id="ERJ31014.1"/>
    </source>
</evidence>
<name>U2GSJ3_9BACT</name>
<dbReference type="AlphaFoldDB" id="U2GSJ3"/>